<reference evidence="1" key="1">
    <citation type="submission" date="2020-05" db="EMBL/GenBank/DDBJ databases">
        <title>Large-scale comparative analyses of tick genomes elucidate their genetic diversity and vector capacities.</title>
        <authorList>
            <person name="Jia N."/>
            <person name="Wang J."/>
            <person name="Shi W."/>
            <person name="Du L."/>
            <person name="Sun Y."/>
            <person name="Zhan W."/>
            <person name="Jiang J."/>
            <person name="Wang Q."/>
            <person name="Zhang B."/>
            <person name="Ji P."/>
            <person name="Sakyi L.B."/>
            <person name="Cui X."/>
            <person name="Yuan T."/>
            <person name="Jiang B."/>
            <person name="Yang W."/>
            <person name="Lam T.T.-Y."/>
            <person name="Chang Q."/>
            <person name="Ding S."/>
            <person name="Wang X."/>
            <person name="Zhu J."/>
            <person name="Ruan X."/>
            <person name="Zhao L."/>
            <person name="Wei J."/>
            <person name="Que T."/>
            <person name="Du C."/>
            <person name="Cheng J."/>
            <person name="Dai P."/>
            <person name="Han X."/>
            <person name="Huang E."/>
            <person name="Gao Y."/>
            <person name="Liu J."/>
            <person name="Shao H."/>
            <person name="Ye R."/>
            <person name="Li L."/>
            <person name="Wei W."/>
            <person name="Wang X."/>
            <person name="Wang C."/>
            <person name="Yang T."/>
            <person name="Huo Q."/>
            <person name="Li W."/>
            <person name="Guo W."/>
            <person name="Chen H."/>
            <person name="Zhou L."/>
            <person name="Ni X."/>
            <person name="Tian J."/>
            <person name="Zhou Y."/>
            <person name="Sheng Y."/>
            <person name="Liu T."/>
            <person name="Pan Y."/>
            <person name="Xia L."/>
            <person name="Li J."/>
            <person name="Zhao F."/>
            <person name="Cao W."/>
        </authorList>
    </citation>
    <scope>NUCLEOTIDE SEQUENCE</scope>
    <source>
        <strain evidence="1">Hyas-2018</strain>
    </source>
</reference>
<sequence>MLVTADRLELSLLLEAVILERGYATDGTKVRDIVRGYVSARMMSSSESSPDPVKAIKEKKKKNPVDIVVEPLLRLRELLWIEYSLWK</sequence>
<comment type="caution">
    <text evidence="1">The sequence shown here is derived from an EMBL/GenBank/DDBJ whole genome shotgun (WGS) entry which is preliminary data.</text>
</comment>
<name>A0ACB7S832_HYAAI</name>
<proteinExistence type="predicted"/>
<evidence type="ECO:0000313" key="2">
    <source>
        <dbReference type="Proteomes" id="UP000821845"/>
    </source>
</evidence>
<dbReference type="EMBL" id="CM023486">
    <property type="protein sequence ID" value="KAH6928899.1"/>
    <property type="molecule type" value="Genomic_DNA"/>
</dbReference>
<keyword evidence="2" id="KW-1185">Reference proteome</keyword>
<dbReference type="Proteomes" id="UP000821845">
    <property type="component" value="Chromosome 6"/>
</dbReference>
<organism evidence="1 2">
    <name type="scientific">Hyalomma asiaticum</name>
    <name type="common">Tick</name>
    <dbReference type="NCBI Taxonomy" id="266040"/>
    <lineage>
        <taxon>Eukaryota</taxon>
        <taxon>Metazoa</taxon>
        <taxon>Ecdysozoa</taxon>
        <taxon>Arthropoda</taxon>
        <taxon>Chelicerata</taxon>
        <taxon>Arachnida</taxon>
        <taxon>Acari</taxon>
        <taxon>Parasitiformes</taxon>
        <taxon>Ixodida</taxon>
        <taxon>Ixodoidea</taxon>
        <taxon>Ixodidae</taxon>
        <taxon>Hyalomminae</taxon>
        <taxon>Hyalomma</taxon>
    </lineage>
</organism>
<evidence type="ECO:0000313" key="1">
    <source>
        <dbReference type="EMBL" id="KAH6928899.1"/>
    </source>
</evidence>
<accession>A0ACB7S832</accession>
<protein>
    <submittedName>
        <fullName evidence="1">Uncharacterized protein</fullName>
    </submittedName>
</protein>
<gene>
    <name evidence="1" type="ORF">HPB50_020707</name>
</gene>